<dbReference type="OrthoDB" id="9805133at2"/>
<evidence type="ECO:0000259" key="15">
    <source>
        <dbReference type="Pfam" id="PF01618"/>
    </source>
</evidence>
<feature type="signal peptide" evidence="14">
    <location>
        <begin position="1"/>
        <end position="19"/>
    </location>
</feature>
<comment type="caution">
    <text evidence="16">The sequence shown here is derived from an EMBL/GenBank/DDBJ whole genome shotgun (WGS) entry which is preliminary data.</text>
</comment>
<feature type="transmembrane region" description="Helical" evidence="13">
    <location>
        <begin position="251"/>
        <end position="272"/>
    </location>
</feature>
<reference evidence="16 17" key="1">
    <citation type="submission" date="2018-06" db="EMBL/GenBank/DDBJ databases">
        <title>Genomic Encyclopedia of Type Strains, Phase III (KMG-III): the genomes of soil and plant-associated and newly described type strains.</title>
        <authorList>
            <person name="Whitman W."/>
        </authorList>
    </citation>
    <scope>NUCLEOTIDE SEQUENCE [LARGE SCALE GENOMIC DNA]</scope>
    <source>
        <strain evidence="16 17">LMG 23644</strain>
    </source>
</reference>
<comment type="similarity">
    <text evidence="12">Belongs to the exbB/tolQ family.</text>
</comment>
<protein>
    <recommendedName>
        <fullName evidence="3">Biopolymer transport protein ExbB</fullName>
    </recommendedName>
</protein>
<evidence type="ECO:0000256" key="10">
    <source>
        <dbReference type="ARBA" id="ARBA00023136"/>
    </source>
</evidence>
<dbReference type="PANTHER" id="PTHR30625:SF14">
    <property type="entry name" value="BIOPOLYMER TRANSPORT PROTEIN EXBB"/>
    <property type="match status" value="1"/>
</dbReference>
<keyword evidence="4 12" id="KW-0813">Transport</keyword>
<dbReference type="GO" id="GO:0017038">
    <property type="term" value="P:protein import"/>
    <property type="evidence" value="ECO:0007669"/>
    <property type="project" value="TreeGrafter"/>
</dbReference>
<keyword evidence="9 13" id="KW-1133">Transmembrane helix</keyword>
<evidence type="ECO:0000256" key="12">
    <source>
        <dbReference type="RuleBase" id="RU004057"/>
    </source>
</evidence>
<feature type="chain" id="PRO_5016456582" description="Biopolymer transport protein ExbB" evidence="14">
    <location>
        <begin position="20"/>
        <end position="320"/>
    </location>
</feature>
<dbReference type="RefSeq" id="WP_111935016.1">
    <property type="nucleotide sequence ID" value="NZ_CADFFP010000031.1"/>
</dbReference>
<name>A0A329BG89_9BURK</name>
<comment type="function">
    <text evidence="11">Involved in the TonB-dependent energy-dependent transport of various receptor-bound substrates. Protects ExbD from proteolytic degradation and functionally stabilizes TonB.</text>
</comment>
<evidence type="ECO:0000256" key="7">
    <source>
        <dbReference type="ARBA" id="ARBA00022692"/>
    </source>
</evidence>
<comment type="subcellular location">
    <subcellularLocation>
        <location evidence="1">Cell inner membrane</location>
        <topology evidence="1">Multi-pass membrane protein</topology>
    </subcellularLocation>
    <subcellularLocation>
        <location evidence="12">Membrane</location>
        <topology evidence="12">Multi-pass membrane protein</topology>
    </subcellularLocation>
</comment>
<keyword evidence="10 13" id="KW-0472">Membrane</keyword>
<evidence type="ECO:0000256" key="3">
    <source>
        <dbReference type="ARBA" id="ARBA00022093"/>
    </source>
</evidence>
<evidence type="ECO:0000256" key="13">
    <source>
        <dbReference type="SAM" id="Phobius"/>
    </source>
</evidence>
<dbReference type="Pfam" id="PF01618">
    <property type="entry name" value="MotA_ExbB"/>
    <property type="match status" value="1"/>
</dbReference>
<evidence type="ECO:0000256" key="9">
    <source>
        <dbReference type="ARBA" id="ARBA00022989"/>
    </source>
</evidence>
<keyword evidence="6" id="KW-0997">Cell inner membrane</keyword>
<proteinExistence type="inferred from homology"/>
<evidence type="ECO:0000256" key="1">
    <source>
        <dbReference type="ARBA" id="ARBA00004429"/>
    </source>
</evidence>
<evidence type="ECO:0000256" key="14">
    <source>
        <dbReference type="SAM" id="SignalP"/>
    </source>
</evidence>
<evidence type="ECO:0000256" key="2">
    <source>
        <dbReference type="ARBA" id="ARBA00011471"/>
    </source>
</evidence>
<evidence type="ECO:0000256" key="5">
    <source>
        <dbReference type="ARBA" id="ARBA00022475"/>
    </source>
</evidence>
<dbReference type="EMBL" id="QLTK01000032">
    <property type="protein sequence ID" value="RAS20952.1"/>
    <property type="molecule type" value="Genomic_DNA"/>
</dbReference>
<feature type="transmembrane region" description="Helical" evidence="13">
    <location>
        <begin position="97"/>
        <end position="122"/>
    </location>
</feature>
<keyword evidence="5" id="KW-1003">Cell membrane</keyword>
<feature type="transmembrane region" description="Helical" evidence="13">
    <location>
        <begin position="204"/>
        <end position="227"/>
    </location>
</feature>
<dbReference type="Proteomes" id="UP000248918">
    <property type="component" value="Unassembled WGS sequence"/>
</dbReference>
<dbReference type="PANTHER" id="PTHR30625">
    <property type="entry name" value="PROTEIN TOLQ"/>
    <property type="match status" value="1"/>
</dbReference>
<evidence type="ECO:0000256" key="8">
    <source>
        <dbReference type="ARBA" id="ARBA00022927"/>
    </source>
</evidence>
<evidence type="ECO:0000313" key="17">
    <source>
        <dbReference type="Proteomes" id="UP000248918"/>
    </source>
</evidence>
<dbReference type="GO" id="GO:0005886">
    <property type="term" value="C:plasma membrane"/>
    <property type="evidence" value="ECO:0007669"/>
    <property type="project" value="UniProtKB-SubCell"/>
</dbReference>
<sequence>MTQRSFAAVAASLLIPAAAAGVFVVPQTVWAQASVAVSTGSASGPAAQALAAPSRTATATATAAAAADQPAPPPAVAAGAEVTNPYGLGALWANGDFVARFVLILLVIMSMGSWYIMITKFFEQARAKRRAKHADDLLWSAPSLAQGVEQLDPASPFRFIAQVGIDAGAHHDEALLEAVDRNTWIDVSIERAITNVSNRLQDGLAFLGTVGSTAPFVGLFGTVWGIYHALTAIGIAGQASIDKVAGPVGEALIMTAIGLAVAVPAVLGYNFLVRRNKSVMERVRAFGAQLHTVLLPGRKRHARAAVAQVSPSAVAQPVLG</sequence>
<gene>
    <name evidence="16" type="ORF">BX591_13227</name>
</gene>
<keyword evidence="7 13" id="KW-0812">Transmembrane</keyword>
<comment type="subunit">
    <text evidence="2">The accessory proteins ExbB and ExbD seem to form a complex with TonB.</text>
</comment>
<evidence type="ECO:0000256" key="11">
    <source>
        <dbReference type="ARBA" id="ARBA00024816"/>
    </source>
</evidence>
<evidence type="ECO:0000256" key="4">
    <source>
        <dbReference type="ARBA" id="ARBA00022448"/>
    </source>
</evidence>
<keyword evidence="14" id="KW-0732">Signal</keyword>
<evidence type="ECO:0000256" key="6">
    <source>
        <dbReference type="ARBA" id="ARBA00022519"/>
    </source>
</evidence>
<accession>A0A329BG89</accession>
<dbReference type="InterPro" id="IPR002898">
    <property type="entry name" value="MotA_ExbB_proton_chnl"/>
</dbReference>
<dbReference type="AlphaFoldDB" id="A0A329BG89"/>
<keyword evidence="8 12" id="KW-0653">Protein transport</keyword>
<organism evidence="16 17">
    <name type="scientific">Paraburkholderia bryophila</name>
    <dbReference type="NCBI Taxonomy" id="420952"/>
    <lineage>
        <taxon>Bacteria</taxon>
        <taxon>Pseudomonadati</taxon>
        <taxon>Pseudomonadota</taxon>
        <taxon>Betaproteobacteria</taxon>
        <taxon>Burkholderiales</taxon>
        <taxon>Burkholderiaceae</taxon>
        <taxon>Paraburkholderia</taxon>
    </lineage>
</organism>
<feature type="domain" description="MotA/TolQ/ExbB proton channel" evidence="15">
    <location>
        <begin position="179"/>
        <end position="283"/>
    </location>
</feature>
<dbReference type="InterPro" id="IPR050790">
    <property type="entry name" value="ExbB/TolQ_transport"/>
</dbReference>
<evidence type="ECO:0000313" key="16">
    <source>
        <dbReference type="EMBL" id="RAS20952.1"/>
    </source>
</evidence>